<evidence type="ECO:0000256" key="2">
    <source>
        <dbReference type="SAM" id="SignalP"/>
    </source>
</evidence>
<reference evidence="4" key="1">
    <citation type="submission" date="2025-08" db="UniProtKB">
        <authorList>
            <consortium name="Ensembl"/>
        </authorList>
    </citation>
    <scope>IDENTIFICATION</scope>
</reference>
<evidence type="ECO:0000313" key="5">
    <source>
        <dbReference type="Proteomes" id="UP000261360"/>
    </source>
</evidence>
<dbReference type="PANTHER" id="PTHR46838:SF1">
    <property type="entry name" value="TUMOR NECROSIS FACTOR RECEPTOR SUPERFAMILY MEMBER 14"/>
    <property type="match status" value="1"/>
</dbReference>
<feature type="disulfide bond" evidence="1">
    <location>
        <begin position="60"/>
        <end position="75"/>
    </location>
</feature>
<feature type="disulfide bond" evidence="1">
    <location>
        <begin position="81"/>
        <end position="99"/>
    </location>
</feature>
<sequence>MFVTLFVKLSGYVAVFTVPGLCCRAEEYTTRDGQCCPMCHQGAVVQRDCTLQSGTRCSLCNNGTFMNQPNGLNKCFPCTSCVPGLFAQQKCTVTTDTVCDVLSGYFCTSLANDTGCSLAEKHTHCAPGQRIKEPGTSRTDTVCEDCQPGYFSQDGVNCTAWTICSETWVKVKEGGSSNNVVCGAASRNHSFLFTPLLLECFNDPAWVGLSMSSFLSSYKPEVHETSFYFSIFLSTGG</sequence>
<feature type="repeat" description="TNFR-Cys" evidence="1">
    <location>
        <begin position="59"/>
        <end position="99"/>
    </location>
</feature>
<keyword evidence="5" id="KW-1185">Reference proteome</keyword>
<dbReference type="GO" id="GO:0002720">
    <property type="term" value="P:positive regulation of cytokine production involved in immune response"/>
    <property type="evidence" value="ECO:0007669"/>
    <property type="project" value="TreeGrafter"/>
</dbReference>
<evidence type="ECO:0000259" key="3">
    <source>
        <dbReference type="PROSITE" id="PS50050"/>
    </source>
</evidence>
<keyword evidence="2" id="KW-0732">Signal</keyword>
<feature type="disulfide bond" evidence="1">
    <location>
        <begin position="78"/>
        <end position="91"/>
    </location>
</feature>
<dbReference type="PANTHER" id="PTHR46838">
    <property type="entry name" value="TUMOR NECROSIS FACTOR RECEPTOR SUPERFAMILY MEMBER 14"/>
    <property type="match status" value="1"/>
</dbReference>
<dbReference type="Gene3D" id="2.10.50.10">
    <property type="entry name" value="Tumor Necrosis Factor Receptor, subunit A, domain 2"/>
    <property type="match status" value="3"/>
</dbReference>
<organism evidence="4 5">
    <name type="scientific">Seriola lalandi dorsalis</name>
    <dbReference type="NCBI Taxonomy" id="1841481"/>
    <lineage>
        <taxon>Eukaryota</taxon>
        <taxon>Metazoa</taxon>
        <taxon>Chordata</taxon>
        <taxon>Craniata</taxon>
        <taxon>Vertebrata</taxon>
        <taxon>Euteleostomi</taxon>
        <taxon>Actinopterygii</taxon>
        <taxon>Neopterygii</taxon>
        <taxon>Teleostei</taxon>
        <taxon>Neoteleostei</taxon>
        <taxon>Acanthomorphata</taxon>
        <taxon>Carangaria</taxon>
        <taxon>Carangiformes</taxon>
        <taxon>Carangidae</taxon>
        <taxon>Seriola</taxon>
    </lineage>
</organism>
<proteinExistence type="predicted"/>
<dbReference type="InterPro" id="IPR001368">
    <property type="entry name" value="TNFR/NGFR_Cys_rich_reg"/>
</dbReference>
<keyword evidence="1" id="KW-1015">Disulfide bond</keyword>
<dbReference type="GO" id="GO:0046642">
    <property type="term" value="P:negative regulation of alpha-beta T cell proliferation"/>
    <property type="evidence" value="ECO:0007669"/>
    <property type="project" value="TreeGrafter"/>
</dbReference>
<dbReference type="Pfam" id="PF00020">
    <property type="entry name" value="TNFR_c6"/>
    <property type="match status" value="1"/>
</dbReference>
<evidence type="ECO:0000256" key="1">
    <source>
        <dbReference type="PROSITE-ProRule" id="PRU00206"/>
    </source>
</evidence>
<dbReference type="GeneTree" id="ENSGT00950000183126"/>
<reference evidence="4" key="2">
    <citation type="submission" date="2025-09" db="UniProtKB">
        <authorList>
            <consortium name="Ensembl"/>
        </authorList>
    </citation>
    <scope>IDENTIFICATION</scope>
</reference>
<evidence type="ECO:0000313" key="4">
    <source>
        <dbReference type="Ensembl" id="ENSSLDP00000022709.1"/>
    </source>
</evidence>
<name>A0A3B4YIC1_SERLL</name>
<dbReference type="SMART" id="SM00208">
    <property type="entry name" value="TNFR"/>
    <property type="match status" value="4"/>
</dbReference>
<dbReference type="GO" id="GO:0009897">
    <property type="term" value="C:external side of plasma membrane"/>
    <property type="evidence" value="ECO:0007669"/>
    <property type="project" value="TreeGrafter"/>
</dbReference>
<accession>A0A3B4YIC1</accession>
<protein>
    <recommendedName>
        <fullName evidence="3">TNFR-Cys domain-containing protein</fullName>
    </recommendedName>
</protein>
<feature type="domain" description="TNFR-Cys" evidence="3">
    <location>
        <begin position="59"/>
        <end position="99"/>
    </location>
</feature>
<dbReference type="PROSITE" id="PS50050">
    <property type="entry name" value="TNFR_NGFR_2"/>
    <property type="match status" value="1"/>
</dbReference>
<feature type="signal peptide" evidence="2">
    <location>
        <begin position="1"/>
        <end position="25"/>
    </location>
</feature>
<dbReference type="AlphaFoldDB" id="A0A3B4YIC1"/>
<dbReference type="GO" id="GO:0050829">
    <property type="term" value="P:defense response to Gram-negative bacterium"/>
    <property type="evidence" value="ECO:0007669"/>
    <property type="project" value="TreeGrafter"/>
</dbReference>
<dbReference type="PROSITE" id="PS00652">
    <property type="entry name" value="TNFR_NGFR_1"/>
    <property type="match status" value="1"/>
</dbReference>
<dbReference type="GO" id="GO:2000406">
    <property type="term" value="P:positive regulation of T cell migration"/>
    <property type="evidence" value="ECO:0007669"/>
    <property type="project" value="TreeGrafter"/>
</dbReference>
<feature type="chain" id="PRO_5017370654" description="TNFR-Cys domain-containing protein" evidence="2">
    <location>
        <begin position="26"/>
        <end position="237"/>
    </location>
</feature>
<dbReference type="GO" id="GO:0050830">
    <property type="term" value="P:defense response to Gram-positive bacterium"/>
    <property type="evidence" value="ECO:0007669"/>
    <property type="project" value="TreeGrafter"/>
</dbReference>
<dbReference type="Ensembl" id="ENSSLDT00000023444.1">
    <property type="protein sequence ID" value="ENSSLDP00000022709.1"/>
    <property type="gene ID" value="ENSSLDG00000017719.1"/>
</dbReference>
<dbReference type="Proteomes" id="UP000261360">
    <property type="component" value="Unplaced"/>
</dbReference>
<dbReference type="SUPFAM" id="SSF57586">
    <property type="entry name" value="TNF receptor-like"/>
    <property type="match status" value="3"/>
</dbReference>